<dbReference type="OrthoDB" id="1676884at2"/>
<reference evidence="2 3" key="1">
    <citation type="submission" date="2016-03" db="EMBL/GenBank/DDBJ databases">
        <authorList>
            <person name="Ploux O."/>
        </authorList>
    </citation>
    <scope>NUCLEOTIDE SEQUENCE [LARGE SCALE GENOMIC DNA]</scope>
    <source>
        <strain evidence="2 3">R-45378</strain>
    </source>
</reference>
<accession>A0A177MZA8</accession>
<name>A0A177MZA8_9GAMM</name>
<evidence type="ECO:0008006" key="4">
    <source>
        <dbReference type="Google" id="ProtNLM"/>
    </source>
</evidence>
<sequence length="362" mass="38631">MIIDKSTIRFSSQHQLQQSVRSKTSLQVWSGRAPQLDNADRNNSAVPAASEPPARQALGDTLQLSSSARSAASRNRPIDPENRLDSQHSLTLQIIKRIFKEITGRDFVLFAPEQLATDAGAGEITPPPQLSAGGDAAAAGEGGLIYQQSVAYAESETLDFAAEGTIKTKDGQSLSFSVSLSMSRSFYLESNLEIRAGDAVKTDPLVINFDGNAAELSNTRFAFDIDADGRLEQIAGLKSGSGMLALDKNGDGVVNDGSELFGPASGNGFAELAAYDEDGNQFIDAGDAIYQRLRIWQRHDDGSQQLLALGDKNIGAIYLGHLATPFQYKDGDNRAVAEVAASGVYLTEQGRAGSVQQLNFVV</sequence>
<evidence type="ECO:0000256" key="1">
    <source>
        <dbReference type="SAM" id="MobiDB-lite"/>
    </source>
</evidence>
<dbReference type="Proteomes" id="UP000077857">
    <property type="component" value="Unassembled WGS sequence"/>
</dbReference>
<dbReference type="RefSeq" id="WP_064042511.1">
    <property type="nucleotide sequence ID" value="NZ_LUUJ01000127.1"/>
</dbReference>
<gene>
    <name evidence="2" type="ORF">A1507_21220</name>
</gene>
<protein>
    <recommendedName>
        <fullName evidence="4">VCBS repeat-containing protein</fullName>
    </recommendedName>
</protein>
<proteinExistence type="predicted"/>
<comment type="caution">
    <text evidence="2">The sequence shown here is derived from an EMBL/GenBank/DDBJ whole genome shotgun (WGS) entry which is preliminary data.</text>
</comment>
<organism evidence="2 3">
    <name type="scientific">Methylomonas koyamae</name>
    <dbReference type="NCBI Taxonomy" id="702114"/>
    <lineage>
        <taxon>Bacteria</taxon>
        <taxon>Pseudomonadati</taxon>
        <taxon>Pseudomonadota</taxon>
        <taxon>Gammaproteobacteria</taxon>
        <taxon>Methylococcales</taxon>
        <taxon>Methylococcaceae</taxon>
        <taxon>Methylomonas</taxon>
    </lineage>
</organism>
<feature type="compositionally biased region" description="Low complexity" evidence="1">
    <location>
        <begin position="65"/>
        <end position="75"/>
    </location>
</feature>
<evidence type="ECO:0000313" key="2">
    <source>
        <dbReference type="EMBL" id="OAI10982.1"/>
    </source>
</evidence>
<dbReference type="AlphaFoldDB" id="A0A177MZA8"/>
<dbReference type="PANTHER" id="PTHR39431:SF1">
    <property type="entry name" value="FRPA_C-RELATED PROTEIN"/>
    <property type="match status" value="1"/>
</dbReference>
<dbReference type="PANTHER" id="PTHR39431">
    <property type="entry name" value="FRPA/C-RELATED PROTEIN"/>
    <property type="match status" value="1"/>
</dbReference>
<feature type="region of interest" description="Disordered" evidence="1">
    <location>
        <begin position="33"/>
        <end position="84"/>
    </location>
</feature>
<evidence type="ECO:0000313" key="3">
    <source>
        <dbReference type="Proteomes" id="UP000077857"/>
    </source>
</evidence>
<dbReference type="EMBL" id="LUUJ01000127">
    <property type="protein sequence ID" value="OAI10982.1"/>
    <property type="molecule type" value="Genomic_DNA"/>
</dbReference>